<feature type="transmembrane region" description="Helical" evidence="6">
    <location>
        <begin position="102"/>
        <end position="125"/>
    </location>
</feature>
<evidence type="ECO:0000256" key="5">
    <source>
        <dbReference type="ARBA" id="ARBA00023136"/>
    </source>
</evidence>
<keyword evidence="8" id="KW-1185">Reference proteome</keyword>
<dbReference type="Gene3D" id="3.30.559.10">
    <property type="entry name" value="Chloramphenicol acetyltransferase-like domain"/>
    <property type="match status" value="1"/>
</dbReference>
<name>A0AAN9RLV0_PHACN</name>
<dbReference type="PANTHER" id="PTHR11266:SF111">
    <property type="entry name" value="PEROXISOMAL MEMBRANE 22 KDA (MPV17_PMP22) FAMILY PROTEIN"/>
    <property type="match status" value="1"/>
</dbReference>
<dbReference type="Pfam" id="PF04117">
    <property type="entry name" value="Mpv17_PMP22"/>
    <property type="match status" value="1"/>
</dbReference>
<proteinExistence type="inferred from homology"/>
<evidence type="ECO:0000313" key="7">
    <source>
        <dbReference type="EMBL" id="KAK7381470.1"/>
    </source>
</evidence>
<dbReference type="GO" id="GO:0005737">
    <property type="term" value="C:cytoplasm"/>
    <property type="evidence" value="ECO:0007669"/>
    <property type="project" value="TreeGrafter"/>
</dbReference>
<evidence type="ECO:0000256" key="6">
    <source>
        <dbReference type="SAM" id="Phobius"/>
    </source>
</evidence>
<protein>
    <submittedName>
        <fullName evidence="7">Uncharacterized protein</fullName>
    </submittedName>
</protein>
<evidence type="ECO:0000313" key="8">
    <source>
        <dbReference type="Proteomes" id="UP001374584"/>
    </source>
</evidence>
<evidence type="ECO:0000256" key="3">
    <source>
        <dbReference type="ARBA" id="ARBA00022692"/>
    </source>
</evidence>
<organism evidence="7 8">
    <name type="scientific">Phaseolus coccineus</name>
    <name type="common">Scarlet runner bean</name>
    <name type="synonym">Phaseolus multiflorus</name>
    <dbReference type="NCBI Taxonomy" id="3886"/>
    <lineage>
        <taxon>Eukaryota</taxon>
        <taxon>Viridiplantae</taxon>
        <taxon>Streptophyta</taxon>
        <taxon>Embryophyta</taxon>
        <taxon>Tracheophyta</taxon>
        <taxon>Spermatophyta</taxon>
        <taxon>Magnoliopsida</taxon>
        <taxon>eudicotyledons</taxon>
        <taxon>Gunneridae</taxon>
        <taxon>Pentapetalae</taxon>
        <taxon>rosids</taxon>
        <taxon>fabids</taxon>
        <taxon>Fabales</taxon>
        <taxon>Fabaceae</taxon>
        <taxon>Papilionoideae</taxon>
        <taxon>50 kb inversion clade</taxon>
        <taxon>NPAAA clade</taxon>
        <taxon>indigoferoid/millettioid clade</taxon>
        <taxon>Phaseoleae</taxon>
        <taxon>Phaseolus</taxon>
    </lineage>
</organism>
<dbReference type="PANTHER" id="PTHR11266">
    <property type="entry name" value="PEROXISOMAL MEMBRANE PROTEIN 2, PXMP2 MPV17"/>
    <property type="match status" value="1"/>
</dbReference>
<feature type="transmembrane region" description="Helical" evidence="6">
    <location>
        <begin position="145"/>
        <end position="167"/>
    </location>
</feature>
<evidence type="ECO:0000256" key="2">
    <source>
        <dbReference type="ARBA" id="ARBA00006824"/>
    </source>
</evidence>
<comment type="caution">
    <text evidence="7">The sequence shown here is derived from an EMBL/GenBank/DDBJ whole genome shotgun (WGS) entry which is preliminary data.</text>
</comment>
<dbReference type="InterPro" id="IPR023213">
    <property type="entry name" value="CAT-like_dom_sf"/>
</dbReference>
<dbReference type="EMBL" id="JAYMYR010000001">
    <property type="protein sequence ID" value="KAK7381470.1"/>
    <property type="molecule type" value="Genomic_DNA"/>
</dbReference>
<evidence type="ECO:0000256" key="1">
    <source>
        <dbReference type="ARBA" id="ARBA00004141"/>
    </source>
</evidence>
<reference evidence="7 8" key="1">
    <citation type="submission" date="2024-01" db="EMBL/GenBank/DDBJ databases">
        <title>The genomes of 5 underutilized Papilionoideae crops provide insights into root nodulation and disease resistanc.</title>
        <authorList>
            <person name="Jiang F."/>
        </authorList>
    </citation>
    <scope>NUCLEOTIDE SEQUENCE [LARGE SCALE GENOMIC DNA]</scope>
    <source>
        <strain evidence="7">JINMINGXINNONG_FW02</strain>
        <tissue evidence="7">Leaves</tissue>
    </source>
</reference>
<evidence type="ECO:0000256" key="4">
    <source>
        <dbReference type="ARBA" id="ARBA00022989"/>
    </source>
</evidence>
<sequence>MLKVWNWYQNCLSVHPVKTQVVSSTILWGVGDLTAQFITHSATKKRLQLSDSDAKFMVNWNRLAVTSMFGFGFVGPVGHFWYEGLDKFIRFKLQLMPKSVRFVATKVAMDSIIFGPFHLFVFFTYMGLCAGKNLPKVKEDLKRNYVPALILEGGVWSVVQVFNFWYLPVKYQLLYVNLFCLLDSAFLSWLEQQKDASWKKCFTVFHSKNEKGEQDMQQLLPQALKMIRSDLLEWRPYLLSSRKQSRPQRTYAVIHALNLRPKMEPPLPPDSFGNYYRITMATSSLNIEGEFHDLDLVKQVRDQIKKIDKDYVRKLQYGNEHCNFLKDISYRVLEKGEPVSFNFTSLCRFPLYDSDFGWGKPTWVGSPALTFKNLVVFIDTKNGGGIEAFVSLKVEGMAKFEVDEDLLALVNTKRAC</sequence>
<gene>
    <name evidence="7" type="ORF">VNO80_00013</name>
</gene>
<comment type="similarity">
    <text evidence="2">Belongs to the peroxisomal membrane protein PXMP2/4 family.</text>
</comment>
<keyword evidence="5 6" id="KW-0472">Membrane</keyword>
<comment type="subcellular location">
    <subcellularLocation>
        <location evidence="1">Membrane</location>
        <topology evidence="1">Multi-pass membrane protein</topology>
    </subcellularLocation>
</comment>
<dbReference type="InterPro" id="IPR007248">
    <property type="entry name" value="Mpv17_PMP22"/>
</dbReference>
<keyword evidence="4 6" id="KW-1133">Transmembrane helix</keyword>
<dbReference type="Proteomes" id="UP001374584">
    <property type="component" value="Unassembled WGS sequence"/>
</dbReference>
<accession>A0AAN9RLV0</accession>
<dbReference type="Pfam" id="PF02458">
    <property type="entry name" value="Transferase"/>
    <property type="match status" value="1"/>
</dbReference>
<dbReference type="GO" id="GO:0016020">
    <property type="term" value="C:membrane"/>
    <property type="evidence" value="ECO:0007669"/>
    <property type="project" value="UniProtKB-SubCell"/>
</dbReference>
<keyword evidence="3 6" id="KW-0812">Transmembrane</keyword>
<feature type="transmembrane region" description="Helical" evidence="6">
    <location>
        <begin position="173"/>
        <end position="190"/>
    </location>
</feature>
<dbReference type="AlphaFoldDB" id="A0AAN9RLV0"/>
<feature type="transmembrane region" description="Helical" evidence="6">
    <location>
        <begin position="60"/>
        <end position="82"/>
    </location>
</feature>